<dbReference type="GO" id="GO:0009166">
    <property type="term" value="P:nucleotide catabolic process"/>
    <property type="evidence" value="ECO:0007669"/>
    <property type="project" value="InterPro"/>
</dbReference>
<keyword evidence="2" id="KW-1133">Transmembrane helix</keyword>
<feature type="region of interest" description="Disordered" evidence="1">
    <location>
        <begin position="36"/>
        <end position="70"/>
    </location>
</feature>
<dbReference type="InterPro" id="IPR023155">
    <property type="entry name" value="Cyt_c-552/4"/>
</dbReference>
<evidence type="ECO:0000313" key="4">
    <source>
        <dbReference type="EMBL" id="QDT31328.1"/>
    </source>
</evidence>
<dbReference type="SUPFAM" id="SSF56300">
    <property type="entry name" value="Metallo-dependent phosphatases"/>
    <property type="match status" value="1"/>
</dbReference>
<feature type="compositionally biased region" description="Low complexity" evidence="1">
    <location>
        <begin position="53"/>
        <end position="63"/>
    </location>
</feature>
<dbReference type="SUPFAM" id="SSF48695">
    <property type="entry name" value="Multiheme cytochromes"/>
    <property type="match status" value="1"/>
</dbReference>
<sequence>MQTWMKDARRTLGVACITVTTVLICTTILTSCRQDAPVPGKGDSTKTKRTGQGDASSSGASDSPKPTAPLLEGWEKPQAVLVFSGDEHGYLEPCGCSERQAGGFARRADFIRQLKEDRGWSVSAFDVGGILNEKRVTYPQSKIKFHHMLLGFQKMGYQGLEIGLEELMLGPDALYVEHQTVSTEDGFDVPFLGANVTFYGTKELGTPVNSRVVQVGETKIGVIGIVGTSTLEKIQQTGLTTDESLLKIDVPTEVIRKELEVLKAENPDLLVLLSHSDIDESEALAKEFPEFKIVVTANSAEDPRKKPDYVGETMIVHVGKKGKNVVAVGLFAENQLKHELVELDMDRFAIDPGMVELMQEYQDVLKEQYDSMVNDDLSIGHPSGKTFAGAESCKECHTYAYNIWSQSKHSHALDSLTKGRPGQEATWVNRTWDPECLACHTTGWEPQEILQYKSGFASLEKTPHLAGNQCENCHGPAAEHVALEQAWKESGTLTPETIESRKSLQLLKAEAEQKVCTQCHDHENSPKFDFEKYWKEVNHSGRKD</sequence>
<dbReference type="OrthoDB" id="9814800at2"/>
<keyword evidence="2" id="KW-0472">Membrane</keyword>
<dbReference type="EMBL" id="CP036267">
    <property type="protein sequence ID" value="QDT31328.1"/>
    <property type="molecule type" value="Genomic_DNA"/>
</dbReference>
<dbReference type="AlphaFoldDB" id="A0A517QI59"/>
<keyword evidence="2" id="KW-0812">Transmembrane</keyword>
<evidence type="ECO:0000256" key="1">
    <source>
        <dbReference type="SAM" id="MobiDB-lite"/>
    </source>
</evidence>
<feature type="transmembrane region" description="Helical" evidence="2">
    <location>
        <begin position="12"/>
        <end position="29"/>
    </location>
</feature>
<organism evidence="4 5">
    <name type="scientific">Thalassoglobus polymorphus</name>
    <dbReference type="NCBI Taxonomy" id="2527994"/>
    <lineage>
        <taxon>Bacteria</taxon>
        <taxon>Pseudomonadati</taxon>
        <taxon>Planctomycetota</taxon>
        <taxon>Planctomycetia</taxon>
        <taxon>Planctomycetales</taxon>
        <taxon>Planctomycetaceae</taxon>
        <taxon>Thalassoglobus</taxon>
    </lineage>
</organism>
<evidence type="ECO:0000313" key="5">
    <source>
        <dbReference type="Proteomes" id="UP000315724"/>
    </source>
</evidence>
<protein>
    <submittedName>
        <fullName evidence="4">Cytochrome c-554</fullName>
    </submittedName>
</protein>
<dbReference type="InterPro" id="IPR036280">
    <property type="entry name" value="Multihaem_cyt_sf"/>
</dbReference>
<reference evidence="4 5" key="1">
    <citation type="submission" date="2019-02" db="EMBL/GenBank/DDBJ databases">
        <title>Deep-cultivation of Planctomycetes and their phenomic and genomic characterization uncovers novel biology.</title>
        <authorList>
            <person name="Wiegand S."/>
            <person name="Jogler M."/>
            <person name="Boedeker C."/>
            <person name="Pinto D."/>
            <person name="Vollmers J."/>
            <person name="Rivas-Marin E."/>
            <person name="Kohn T."/>
            <person name="Peeters S.H."/>
            <person name="Heuer A."/>
            <person name="Rast P."/>
            <person name="Oberbeckmann S."/>
            <person name="Bunk B."/>
            <person name="Jeske O."/>
            <person name="Meyerdierks A."/>
            <person name="Storesund J.E."/>
            <person name="Kallscheuer N."/>
            <person name="Luecker S."/>
            <person name="Lage O.M."/>
            <person name="Pohl T."/>
            <person name="Merkel B.J."/>
            <person name="Hornburger P."/>
            <person name="Mueller R.-W."/>
            <person name="Bruemmer F."/>
            <person name="Labrenz M."/>
            <person name="Spormann A.M."/>
            <person name="Op den Camp H."/>
            <person name="Overmann J."/>
            <person name="Amann R."/>
            <person name="Jetten M.S.M."/>
            <person name="Mascher T."/>
            <person name="Medema M.H."/>
            <person name="Devos D.P."/>
            <person name="Kaster A.-K."/>
            <person name="Ovreas L."/>
            <person name="Rohde M."/>
            <person name="Galperin M.Y."/>
            <person name="Jogler C."/>
        </authorList>
    </citation>
    <scope>NUCLEOTIDE SEQUENCE [LARGE SCALE GENOMIC DNA]</scope>
    <source>
        <strain evidence="4 5">Mal48</strain>
    </source>
</reference>
<dbReference type="Gene3D" id="3.60.21.10">
    <property type="match status" value="1"/>
</dbReference>
<feature type="domain" description="Cytochrome c-552/4" evidence="3">
    <location>
        <begin position="392"/>
        <end position="475"/>
    </location>
</feature>
<proteinExistence type="predicted"/>
<dbReference type="PANTHER" id="PTHR11575:SF24">
    <property type="entry name" value="5'-NUCLEOTIDASE"/>
    <property type="match status" value="1"/>
</dbReference>
<dbReference type="InterPro" id="IPR029052">
    <property type="entry name" value="Metallo-depent_PP-like"/>
</dbReference>
<dbReference type="Gene3D" id="1.10.1130.10">
    <property type="entry name" value="Flavocytochrome C3, Chain A"/>
    <property type="match status" value="1"/>
</dbReference>
<evidence type="ECO:0000259" key="3">
    <source>
        <dbReference type="Pfam" id="PF13435"/>
    </source>
</evidence>
<dbReference type="RefSeq" id="WP_145195819.1">
    <property type="nucleotide sequence ID" value="NZ_CP036267.1"/>
</dbReference>
<keyword evidence="5" id="KW-1185">Reference proteome</keyword>
<dbReference type="GO" id="GO:0030288">
    <property type="term" value="C:outer membrane-bounded periplasmic space"/>
    <property type="evidence" value="ECO:0007669"/>
    <property type="project" value="TreeGrafter"/>
</dbReference>
<dbReference type="PROSITE" id="PS51257">
    <property type="entry name" value="PROKAR_LIPOPROTEIN"/>
    <property type="match status" value="1"/>
</dbReference>
<name>A0A517QI59_9PLAN</name>
<dbReference type="Pfam" id="PF13435">
    <property type="entry name" value="Cytochrome_C554"/>
    <property type="match status" value="1"/>
</dbReference>
<dbReference type="Proteomes" id="UP000315724">
    <property type="component" value="Chromosome"/>
</dbReference>
<dbReference type="PANTHER" id="PTHR11575">
    <property type="entry name" value="5'-NUCLEOTIDASE-RELATED"/>
    <property type="match status" value="1"/>
</dbReference>
<gene>
    <name evidence="4" type="primary">cycA1_1</name>
    <name evidence="4" type="ORF">Mal48_05610</name>
</gene>
<dbReference type="GO" id="GO:0016787">
    <property type="term" value="F:hydrolase activity"/>
    <property type="evidence" value="ECO:0007669"/>
    <property type="project" value="InterPro"/>
</dbReference>
<dbReference type="KEGG" id="tpol:Mal48_05610"/>
<dbReference type="InterPro" id="IPR006179">
    <property type="entry name" value="5_nucleotidase/apyrase"/>
</dbReference>
<evidence type="ECO:0000256" key="2">
    <source>
        <dbReference type="SAM" id="Phobius"/>
    </source>
</evidence>
<accession>A0A517QI59</accession>